<evidence type="ECO:0000313" key="1">
    <source>
        <dbReference type="EMBL" id="MFC4403308.1"/>
    </source>
</evidence>
<evidence type="ECO:0000313" key="2">
    <source>
        <dbReference type="Proteomes" id="UP001595882"/>
    </source>
</evidence>
<name>A0ABV8WVZ6_9BACI</name>
<dbReference type="Pfam" id="PF19645">
    <property type="entry name" value="DUF6148"/>
    <property type="match status" value="1"/>
</dbReference>
<reference evidence="2" key="1">
    <citation type="journal article" date="2019" name="Int. J. Syst. Evol. Microbiol.">
        <title>The Global Catalogue of Microorganisms (GCM) 10K type strain sequencing project: providing services to taxonomists for standard genome sequencing and annotation.</title>
        <authorList>
            <consortium name="The Broad Institute Genomics Platform"/>
            <consortium name="The Broad Institute Genome Sequencing Center for Infectious Disease"/>
            <person name="Wu L."/>
            <person name="Ma J."/>
        </authorList>
    </citation>
    <scope>NUCLEOTIDE SEQUENCE [LARGE SCALE GENOMIC DNA]</scope>
    <source>
        <strain evidence="2">CCUG 37865</strain>
    </source>
</reference>
<sequence>MITLERAEKHLEAWLDAELAVSTGQSYSIGSRQLTRANLSEIRKQISYWKSQISRLRGKGSRKVYRAIPRDW</sequence>
<dbReference type="InterPro" id="IPR046146">
    <property type="entry name" value="DUF6148"/>
</dbReference>
<proteinExistence type="predicted"/>
<accession>A0ABV8WVZ6</accession>
<dbReference type="RefSeq" id="WP_390251716.1">
    <property type="nucleotide sequence ID" value="NZ_JBHSDT010000004.1"/>
</dbReference>
<dbReference type="Proteomes" id="UP001595882">
    <property type="component" value="Unassembled WGS sequence"/>
</dbReference>
<organism evidence="1 2">
    <name type="scientific">Gracilibacillus xinjiangensis</name>
    <dbReference type="NCBI Taxonomy" id="1193282"/>
    <lineage>
        <taxon>Bacteria</taxon>
        <taxon>Bacillati</taxon>
        <taxon>Bacillota</taxon>
        <taxon>Bacilli</taxon>
        <taxon>Bacillales</taxon>
        <taxon>Bacillaceae</taxon>
        <taxon>Gracilibacillus</taxon>
    </lineage>
</organism>
<dbReference type="EMBL" id="JBHSDT010000004">
    <property type="protein sequence ID" value="MFC4403308.1"/>
    <property type="molecule type" value="Genomic_DNA"/>
</dbReference>
<gene>
    <name evidence="1" type="ORF">ACFOY7_09480</name>
</gene>
<keyword evidence="2" id="KW-1185">Reference proteome</keyword>
<protein>
    <submittedName>
        <fullName evidence="1">DUF6148 family protein</fullName>
    </submittedName>
</protein>
<comment type="caution">
    <text evidence="1">The sequence shown here is derived from an EMBL/GenBank/DDBJ whole genome shotgun (WGS) entry which is preliminary data.</text>
</comment>